<dbReference type="Proteomes" id="UP000676336">
    <property type="component" value="Unassembled WGS sequence"/>
</dbReference>
<evidence type="ECO:0000313" key="1">
    <source>
        <dbReference type="EMBL" id="CAF5222061.1"/>
    </source>
</evidence>
<dbReference type="AlphaFoldDB" id="A0A8S3JQY4"/>
<feature type="non-terminal residue" evidence="1">
    <location>
        <position position="1"/>
    </location>
</feature>
<evidence type="ECO:0000313" key="2">
    <source>
        <dbReference type="Proteomes" id="UP000676336"/>
    </source>
</evidence>
<accession>A0A8S3JQY4</accession>
<protein>
    <submittedName>
        <fullName evidence="1">Uncharacterized protein</fullName>
    </submittedName>
</protein>
<name>A0A8S3JQY4_9BILA</name>
<dbReference type="EMBL" id="CAJOBI010352493">
    <property type="protein sequence ID" value="CAF5222061.1"/>
    <property type="molecule type" value="Genomic_DNA"/>
</dbReference>
<organism evidence="1 2">
    <name type="scientific">Rotaria magnacalcarata</name>
    <dbReference type="NCBI Taxonomy" id="392030"/>
    <lineage>
        <taxon>Eukaryota</taxon>
        <taxon>Metazoa</taxon>
        <taxon>Spiralia</taxon>
        <taxon>Gnathifera</taxon>
        <taxon>Rotifera</taxon>
        <taxon>Eurotatoria</taxon>
        <taxon>Bdelloidea</taxon>
        <taxon>Philodinida</taxon>
        <taxon>Philodinidae</taxon>
        <taxon>Rotaria</taxon>
    </lineage>
</organism>
<reference evidence="1" key="1">
    <citation type="submission" date="2021-02" db="EMBL/GenBank/DDBJ databases">
        <authorList>
            <person name="Nowell W R."/>
        </authorList>
    </citation>
    <scope>NUCLEOTIDE SEQUENCE</scope>
</reference>
<gene>
    <name evidence="1" type="ORF">SMN809_LOCUS82661</name>
</gene>
<feature type="non-terminal residue" evidence="1">
    <location>
        <position position="79"/>
    </location>
</feature>
<sequence>SLERIRSFDRGSIELPRAFSSASNVNNHNRVYALYDYDGSINNNNNNNNKSNVNRCDDRHIKVNEGDELEIIEDDDEHM</sequence>
<comment type="caution">
    <text evidence="1">The sequence shown here is derived from an EMBL/GenBank/DDBJ whole genome shotgun (WGS) entry which is preliminary data.</text>
</comment>
<proteinExistence type="predicted"/>